<dbReference type="PANTHER" id="PTHR46025:SF3">
    <property type="entry name" value="XYLOSYLTRANSFERASE OXT"/>
    <property type="match status" value="1"/>
</dbReference>
<evidence type="ECO:0000256" key="14">
    <source>
        <dbReference type="ARBA" id="ARBA00042865"/>
    </source>
</evidence>
<gene>
    <name evidence="15" type="ORF">BLI009_00270</name>
</gene>
<evidence type="ECO:0000256" key="11">
    <source>
        <dbReference type="ARBA" id="ARBA00023136"/>
    </source>
</evidence>
<dbReference type="Pfam" id="PF02485">
    <property type="entry name" value="Branch"/>
    <property type="match status" value="1"/>
</dbReference>
<evidence type="ECO:0000256" key="10">
    <source>
        <dbReference type="ARBA" id="ARBA00023034"/>
    </source>
</evidence>
<evidence type="ECO:0000256" key="9">
    <source>
        <dbReference type="ARBA" id="ARBA00022989"/>
    </source>
</evidence>
<dbReference type="GO" id="GO:0015012">
    <property type="term" value="P:heparan sulfate proteoglycan biosynthetic process"/>
    <property type="evidence" value="ECO:0007669"/>
    <property type="project" value="TreeGrafter"/>
</dbReference>
<dbReference type="EMBL" id="CP071248">
    <property type="protein sequence ID" value="QSP97657.1"/>
    <property type="molecule type" value="Genomic_DNA"/>
</dbReference>
<evidence type="ECO:0000256" key="8">
    <source>
        <dbReference type="ARBA" id="ARBA00022968"/>
    </source>
</evidence>
<evidence type="ECO:0000256" key="5">
    <source>
        <dbReference type="ARBA" id="ARBA00022692"/>
    </source>
</evidence>
<dbReference type="PANTHER" id="PTHR46025">
    <property type="entry name" value="XYLOSYLTRANSFERASE OXT"/>
    <property type="match status" value="1"/>
</dbReference>
<keyword evidence="6" id="KW-0479">Metal-binding</keyword>
<evidence type="ECO:0000256" key="12">
    <source>
        <dbReference type="ARBA" id="ARBA00023157"/>
    </source>
</evidence>
<accession>A0AAX1LLK4</accession>
<evidence type="ECO:0000256" key="1">
    <source>
        <dbReference type="ARBA" id="ARBA00004323"/>
    </source>
</evidence>
<reference evidence="15" key="1">
    <citation type="submission" date="2021-03" db="EMBL/GenBank/DDBJ databases">
        <title>Genome sequencing of Bifidobacterium longum subsp. infantis JCM 7009.</title>
        <authorList>
            <person name="Kim J."/>
        </authorList>
    </citation>
    <scope>NUCLEOTIDE SEQUENCE</scope>
    <source>
        <strain evidence="15">JCM 7009</strain>
    </source>
</reference>
<dbReference type="GO" id="GO:0016020">
    <property type="term" value="C:membrane"/>
    <property type="evidence" value="ECO:0007669"/>
    <property type="project" value="InterPro"/>
</dbReference>
<keyword evidence="12" id="KW-1015">Disulfide bond</keyword>
<protein>
    <recommendedName>
        <fullName evidence="14">Peptide O-xylosyltransferase</fullName>
    </recommendedName>
</protein>
<dbReference type="InterPro" id="IPR043538">
    <property type="entry name" value="XYLT"/>
</dbReference>
<name>A0AAX1LLK4_BIFLI</name>
<keyword evidence="4" id="KW-0808">Transferase</keyword>
<keyword evidence="5" id="KW-0812">Transmembrane</keyword>
<dbReference type="RefSeq" id="WP_206648709.1">
    <property type="nucleotide sequence ID" value="NZ_CP071248.1"/>
</dbReference>
<evidence type="ECO:0000256" key="7">
    <source>
        <dbReference type="ARBA" id="ARBA00022824"/>
    </source>
</evidence>
<evidence type="ECO:0000256" key="4">
    <source>
        <dbReference type="ARBA" id="ARBA00022679"/>
    </source>
</evidence>
<keyword evidence="10" id="KW-0333">Golgi apparatus</keyword>
<dbReference type="AlphaFoldDB" id="A0AAX1LLK4"/>
<evidence type="ECO:0000256" key="3">
    <source>
        <dbReference type="ARBA" id="ARBA00022676"/>
    </source>
</evidence>
<sequence>MRHAYMILAHTGLQELRSLIHALDYAENDIFVHIDAKAQYGYEQLEDIKTSMSAGLFFITPQIDTTWGGSSLVLAHLALLKAAYANTDGRYRYYHTLSGLDFPVKSHNYIMHYFKEHDGENFMSCDFDDSAPSHIQLRCDQYHFFQDSLIGKKRNIWKYIDFASCYAQRAIGIRRFRGKRILKGSEWWSITDELAGFYVRHADEIASRYRWTYCADECFQFTEIEDTPYIKTISPRGNLRFIEWEQVTRRDRSPRALTIDDFETLQQSDILFARKFIYPQSKELEEALIQSGFVADQTRN</sequence>
<comment type="subcellular location">
    <subcellularLocation>
        <location evidence="2">Endoplasmic reticulum membrane</location>
        <topology evidence="2">Single-pass type II membrane protein</topology>
    </subcellularLocation>
    <subcellularLocation>
        <location evidence="1">Golgi apparatus membrane</location>
        <topology evidence="1">Single-pass type II membrane protein</topology>
    </subcellularLocation>
</comment>
<keyword evidence="3" id="KW-0328">Glycosyltransferase</keyword>
<evidence type="ECO:0000256" key="6">
    <source>
        <dbReference type="ARBA" id="ARBA00022723"/>
    </source>
</evidence>
<evidence type="ECO:0000313" key="15">
    <source>
        <dbReference type="EMBL" id="QSP97657.1"/>
    </source>
</evidence>
<organism evidence="15 16">
    <name type="scientific">Bifidobacterium longum subsp. infantis</name>
    <dbReference type="NCBI Taxonomy" id="1682"/>
    <lineage>
        <taxon>Bacteria</taxon>
        <taxon>Bacillati</taxon>
        <taxon>Actinomycetota</taxon>
        <taxon>Actinomycetes</taxon>
        <taxon>Bifidobacteriales</taxon>
        <taxon>Bifidobacteriaceae</taxon>
        <taxon>Bifidobacterium</taxon>
    </lineage>
</organism>
<keyword evidence="9" id="KW-1133">Transmembrane helix</keyword>
<dbReference type="GO" id="GO:0030158">
    <property type="term" value="F:protein xylosyltransferase activity"/>
    <property type="evidence" value="ECO:0007669"/>
    <property type="project" value="InterPro"/>
</dbReference>
<keyword evidence="8" id="KW-0735">Signal-anchor</keyword>
<keyword evidence="7" id="KW-0256">Endoplasmic reticulum</keyword>
<dbReference type="GO" id="GO:0046872">
    <property type="term" value="F:metal ion binding"/>
    <property type="evidence" value="ECO:0007669"/>
    <property type="project" value="UniProtKB-KW"/>
</dbReference>
<evidence type="ECO:0000256" key="2">
    <source>
        <dbReference type="ARBA" id="ARBA00004648"/>
    </source>
</evidence>
<dbReference type="GO" id="GO:0050650">
    <property type="term" value="P:chondroitin sulfate proteoglycan biosynthetic process"/>
    <property type="evidence" value="ECO:0007669"/>
    <property type="project" value="TreeGrafter"/>
</dbReference>
<proteinExistence type="predicted"/>
<evidence type="ECO:0000313" key="16">
    <source>
        <dbReference type="Proteomes" id="UP000663618"/>
    </source>
</evidence>
<evidence type="ECO:0000256" key="13">
    <source>
        <dbReference type="ARBA" id="ARBA00023180"/>
    </source>
</evidence>
<dbReference type="Proteomes" id="UP000663618">
    <property type="component" value="Chromosome"/>
</dbReference>
<keyword evidence="13" id="KW-0325">Glycoprotein</keyword>
<keyword evidence="11" id="KW-0472">Membrane</keyword>
<dbReference type="InterPro" id="IPR003406">
    <property type="entry name" value="Glyco_trans_14"/>
</dbReference>